<dbReference type="RefSeq" id="WP_176392704.1">
    <property type="nucleotide sequence ID" value="NZ_JAMDLV010000034.1"/>
</dbReference>
<protein>
    <recommendedName>
        <fullName evidence="3">RNA polymerase subunit sigma-70</fullName>
    </recommendedName>
</protein>
<dbReference type="Proteomes" id="UP001207626">
    <property type="component" value="Unassembled WGS sequence"/>
</dbReference>
<evidence type="ECO:0000313" key="1">
    <source>
        <dbReference type="EMBL" id="MCY9519356.1"/>
    </source>
</evidence>
<gene>
    <name evidence="1" type="ORF">M5X09_06615</name>
</gene>
<evidence type="ECO:0000313" key="2">
    <source>
        <dbReference type="Proteomes" id="UP001207626"/>
    </source>
</evidence>
<proteinExistence type="predicted"/>
<name>A0ABT4DQ28_9BACL</name>
<dbReference type="Gene3D" id="1.10.1740.10">
    <property type="match status" value="1"/>
</dbReference>
<reference evidence="1 2" key="1">
    <citation type="submission" date="2022-05" db="EMBL/GenBank/DDBJ databases">
        <title>Genome Sequencing of Bee-Associated Microbes.</title>
        <authorList>
            <person name="Dunlap C."/>
        </authorList>
    </citation>
    <scope>NUCLEOTIDE SEQUENCE [LARGE SCALE GENOMIC DNA]</scope>
    <source>
        <strain evidence="1 2">NRRL NRS-1438</strain>
    </source>
</reference>
<accession>A0ABT4DQ28</accession>
<evidence type="ECO:0008006" key="3">
    <source>
        <dbReference type="Google" id="ProtNLM"/>
    </source>
</evidence>
<keyword evidence="2" id="KW-1185">Reference proteome</keyword>
<organism evidence="1 2">
    <name type="scientific">Paenibacillus apiarius</name>
    <dbReference type="NCBI Taxonomy" id="46240"/>
    <lineage>
        <taxon>Bacteria</taxon>
        <taxon>Bacillati</taxon>
        <taxon>Bacillota</taxon>
        <taxon>Bacilli</taxon>
        <taxon>Bacillales</taxon>
        <taxon>Paenibacillaceae</taxon>
        <taxon>Paenibacillus</taxon>
    </lineage>
</organism>
<sequence>MHVDMELEVRRAQRGDHEAFVRLMRQWERQLYRIARSIVKREEDCADAMQETVIE</sequence>
<dbReference type="EMBL" id="JAMDLW010000007">
    <property type="protein sequence ID" value="MCY9519356.1"/>
    <property type="molecule type" value="Genomic_DNA"/>
</dbReference>
<comment type="caution">
    <text evidence="1">The sequence shown here is derived from an EMBL/GenBank/DDBJ whole genome shotgun (WGS) entry which is preliminary data.</text>
</comment>
<dbReference type="InterPro" id="IPR013325">
    <property type="entry name" value="RNA_pol_sigma_r2"/>
</dbReference>
<dbReference type="SUPFAM" id="SSF88946">
    <property type="entry name" value="Sigma2 domain of RNA polymerase sigma factors"/>
    <property type="match status" value="1"/>
</dbReference>